<dbReference type="HOGENOM" id="CLU_072379_0_0_1"/>
<evidence type="ECO:0000313" key="3">
    <source>
        <dbReference type="EMBL" id="KDQ13673.1"/>
    </source>
</evidence>
<dbReference type="EMBL" id="KL198042">
    <property type="protein sequence ID" value="KDQ13673.1"/>
    <property type="molecule type" value="Genomic_DNA"/>
</dbReference>
<feature type="region of interest" description="Disordered" evidence="1">
    <location>
        <begin position="201"/>
        <end position="265"/>
    </location>
</feature>
<organism evidence="3 4">
    <name type="scientific">Botryobasidium botryosum (strain FD-172 SS1)</name>
    <dbReference type="NCBI Taxonomy" id="930990"/>
    <lineage>
        <taxon>Eukaryota</taxon>
        <taxon>Fungi</taxon>
        <taxon>Dikarya</taxon>
        <taxon>Basidiomycota</taxon>
        <taxon>Agaricomycotina</taxon>
        <taxon>Agaricomycetes</taxon>
        <taxon>Cantharellales</taxon>
        <taxon>Botryobasidiaceae</taxon>
        <taxon>Botryobasidium</taxon>
    </lineage>
</organism>
<dbReference type="PANTHER" id="PTHR13490:SF0">
    <property type="entry name" value="SMALL RIBOSOMAL SUBUNIT PROTEIN MS35"/>
    <property type="match status" value="1"/>
</dbReference>
<feature type="domain" description="Small ribosomal subunit protein mS35 mitochondrial conserved" evidence="2">
    <location>
        <begin position="90"/>
        <end position="244"/>
    </location>
</feature>
<dbReference type="OrthoDB" id="283424at2759"/>
<name>A0A067MD32_BOTB1</name>
<feature type="compositionally biased region" description="Basic and acidic residues" evidence="1">
    <location>
        <begin position="210"/>
        <end position="219"/>
    </location>
</feature>
<gene>
    <name evidence="3" type="ORF">BOTBODRAFT_33377</name>
</gene>
<evidence type="ECO:0000313" key="4">
    <source>
        <dbReference type="Proteomes" id="UP000027195"/>
    </source>
</evidence>
<feature type="compositionally biased region" description="Basic residues" evidence="1">
    <location>
        <begin position="220"/>
        <end position="232"/>
    </location>
</feature>
<feature type="compositionally biased region" description="Polar residues" evidence="1">
    <location>
        <begin position="256"/>
        <end position="265"/>
    </location>
</feature>
<proteinExistence type="predicted"/>
<dbReference type="PANTHER" id="PTHR13490">
    <property type="entry name" value="MITOCHONDRIAL 28S RIBOSOMAL PROTEIN S28"/>
    <property type="match status" value="1"/>
</dbReference>
<dbReference type="InterPro" id="IPR039848">
    <property type="entry name" value="Ribosomal_mS35_mt"/>
</dbReference>
<dbReference type="GO" id="GO:0032543">
    <property type="term" value="P:mitochondrial translation"/>
    <property type="evidence" value="ECO:0007669"/>
    <property type="project" value="InterPro"/>
</dbReference>
<dbReference type="InParanoid" id="A0A067MD32"/>
<evidence type="ECO:0000259" key="2">
    <source>
        <dbReference type="Pfam" id="PF10213"/>
    </source>
</evidence>
<dbReference type="AlphaFoldDB" id="A0A067MD32"/>
<sequence length="265" mass="29329">MLRWLAIPRAVARSPSSLSPARAFHASVPALIRTPERQEEDPLDLDLVPDFEHDDTTSVGHALLRQRRQYLTYLRLIESEVPKLVAFRKPFTPPPTGSSPLIVRSISYGGELHPAAQKGCLVVALSQLPLSSPAAIHKFKLLAATRWSARTPSDSGLSENEKEDPQGYFKITCENFPQPSQNLKWCSDVLDRMIAEANDPSADSYADIPQDTRHLDARDRKKRKGLHVRGRPTRPTLADFPQDWLPRAPAAAHSTGAPSSPNSVP</sequence>
<reference evidence="4" key="1">
    <citation type="journal article" date="2014" name="Proc. Natl. Acad. Sci. U.S.A.">
        <title>Extensive sampling of basidiomycete genomes demonstrates inadequacy of the white-rot/brown-rot paradigm for wood decay fungi.</title>
        <authorList>
            <person name="Riley R."/>
            <person name="Salamov A.A."/>
            <person name="Brown D.W."/>
            <person name="Nagy L.G."/>
            <person name="Floudas D."/>
            <person name="Held B.W."/>
            <person name="Levasseur A."/>
            <person name="Lombard V."/>
            <person name="Morin E."/>
            <person name="Otillar R."/>
            <person name="Lindquist E.A."/>
            <person name="Sun H."/>
            <person name="LaButti K.M."/>
            <person name="Schmutz J."/>
            <person name="Jabbour D."/>
            <person name="Luo H."/>
            <person name="Baker S.E."/>
            <person name="Pisabarro A.G."/>
            <person name="Walton J.D."/>
            <person name="Blanchette R.A."/>
            <person name="Henrissat B."/>
            <person name="Martin F."/>
            <person name="Cullen D."/>
            <person name="Hibbett D.S."/>
            <person name="Grigoriev I.V."/>
        </authorList>
    </citation>
    <scope>NUCLEOTIDE SEQUENCE [LARGE SCALE GENOMIC DNA]</scope>
    <source>
        <strain evidence="4">FD-172 SS1</strain>
    </source>
</reference>
<dbReference type="GO" id="GO:0003735">
    <property type="term" value="F:structural constituent of ribosome"/>
    <property type="evidence" value="ECO:0007669"/>
    <property type="project" value="InterPro"/>
</dbReference>
<dbReference type="Proteomes" id="UP000027195">
    <property type="component" value="Unassembled WGS sequence"/>
</dbReference>
<protein>
    <recommendedName>
        <fullName evidence="2">Small ribosomal subunit protein mS35 mitochondrial conserved domain-containing protein</fullName>
    </recommendedName>
</protein>
<evidence type="ECO:0000256" key="1">
    <source>
        <dbReference type="SAM" id="MobiDB-lite"/>
    </source>
</evidence>
<dbReference type="InterPro" id="IPR019349">
    <property type="entry name" value="Ribosomal_mS35_mit"/>
</dbReference>
<dbReference type="Pfam" id="PF10213">
    <property type="entry name" value="MRP-S28"/>
    <property type="match status" value="1"/>
</dbReference>
<accession>A0A067MD32</accession>
<dbReference type="GO" id="GO:0005763">
    <property type="term" value="C:mitochondrial small ribosomal subunit"/>
    <property type="evidence" value="ECO:0007669"/>
    <property type="project" value="TreeGrafter"/>
</dbReference>
<keyword evidence="4" id="KW-1185">Reference proteome</keyword>
<dbReference type="STRING" id="930990.A0A067MD32"/>